<feature type="domain" description="Rab-GAP TBC" evidence="1">
    <location>
        <begin position="1107"/>
        <end position="1336"/>
    </location>
</feature>
<reference evidence="2 3" key="1">
    <citation type="submission" date="2014-06" db="EMBL/GenBank/DDBJ databases">
        <authorList>
            <person name="Swart Estienne"/>
        </authorList>
    </citation>
    <scope>NUCLEOTIDE SEQUENCE [LARGE SCALE GENOMIC DNA]</scope>
    <source>
        <strain evidence="2 3">130c</strain>
    </source>
</reference>
<dbReference type="InterPro" id="IPR035969">
    <property type="entry name" value="Rab-GAP_TBC_sf"/>
</dbReference>
<accession>A0A078AP72</accession>
<protein>
    <submittedName>
        <fullName evidence="2">Gtpase activating protein</fullName>
    </submittedName>
</protein>
<dbReference type="Pfam" id="PF00566">
    <property type="entry name" value="RabGAP-TBC"/>
    <property type="match status" value="1"/>
</dbReference>
<dbReference type="Proteomes" id="UP000039865">
    <property type="component" value="Unassembled WGS sequence"/>
</dbReference>
<dbReference type="PROSITE" id="PS50086">
    <property type="entry name" value="TBC_RABGAP"/>
    <property type="match status" value="1"/>
</dbReference>
<dbReference type="Gene3D" id="1.10.8.270">
    <property type="entry name" value="putative rabgap domain of human tbc1 domain family member 14 like domains"/>
    <property type="match status" value="1"/>
</dbReference>
<gene>
    <name evidence="2" type="primary">Contig17810.g18941</name>
    <name evidence="2" type="ORF">STYLEM_12780</name>
</gene>
<evidence type="ECO:0000259" key="1">
    <source>
        <dbReference type="PROSITE" id="PS50086"/>
    </source>
</evidence>
<dbReference type="EMBL" id="CCKQ01012122">
    <property type="protein sequence ID" value="CDW83731.1"/>
    <property type="molecule type" value="Genomic_DNA"/>
</dbReference>
<evidence type="ECO:0000313" key="3">
    <source>
        <dbReference type="Proteomes" id="UP000039865"/>
    </source>
</evidence>
<evidence type="ECO:0000313" key="2">
    <source>
        <dbReference type="EMBL" id="CDW83731.1"/>
    </source>
</evidence>
<dbReference type="InterPro" id="IPR000195">
    <property type="entry name" value="Rab-GAP-TBC_dom"/>
</dbReference>
<keyword evidence="3" id="KW-1185">Reference proteome</keyword>
<proteinExistence type="predicted"/>
<dbReference type="InParanoid" id="A0A078AP72"/>
<organism evidence="2 3">
    <name type="scientific">Stylonychia lemnae</name>
    <name type="common">Ciliate</name>
    <dbReference type="NCBI Taxonomy" id="5949"/>
    <lineage>
        <taxon>Eukaryota</taxon>
        <taxon>Sar</taxon>
        <taxon>Alveolata</taxon>
        <taxon>Ciliophora</taxon>
        <taxon>Intramacronucleata</taxon>
        <taxon>Spirotrichea</taxon>
        <taxon>Stichotrichia</taxon>
        <taxon>Sporadotrichida</taxon>
        <taxon>Oxytrichidae</taxon>
        <taxon>Stylonychinae</taxon>
        <taxon>Stylonychia</taxon>
    </lineage>
</organism>
<name>A0A078AP72_STYLE</name>
<sequence>MSFEYQNQQQYQPSKVGDVQIQEDWLKRSPNIIDYRQKLYQAFADSQTRYLQRKNERRIINQVENPIPMDTVQDFYSVDPKITSLALQKRKIVKESRGQIKRNIERWFVIDNFLITFFKREGDQDFKKNATLQNAFVLVERFDDQSDYKWYDLTKDFRVQIRLPARQILPIFYYTDDLHEAHIIACRIYMASSQKREEIGSLLKKVSTFETLFRFRAIWNRIFKVYENRLLKMISFQIMGINLIELANTGWYQREKLFRFWSGQILKREKIPLLRSTFRFGAIKRQLDPDLYRSSLMVREQLRRIANAFKNRRLQRHSAIQQDINTLLEEEELGSQCQDILIKFFNGKDLTFQYNYKLGNIKIDKNQYLSLEKLQDKTNGEFYERNPPIKFLLEYISYIATSCKPFDKNQESYRLRLYGRTTIDASKDDLTNLSPHQLGLDILRREPKEVYQVKIQSIEISVKLAQQFNLKADVRVRLKQAKTLDQFDTHPFYINSRPYRISVPPDRQKGRIVIKGYDYTFTIDKLDPNNPDEVFQLYIVLQRYNVPVTQFMKEFLFEEEFLSKKYFKFETASNLEAKVSDSMGNKMKLKFSVTKVQNNSVILPDEREGKRLHIGRYALYRKRIVIVKSIDKDMNCKVQFLNKPSKIDTVALKKINLIEKKGVNVFDIDNLPNAIRDSQNQFVIELVASNKRLVNTITSAIQNRQLSNSFEQRSFFREVKRDIEGQILVSLVEVLNIKQIKNCQPYVKITVEDPATSDVQSLQYISTVNQNTQATTWVSNRSPSGEIVNLGNFFKEEVNNIKFEVFNKRGAGVDSSSDQLLGEIQLTTNEFIDIEKPGKEISLILENKKDKSYIFLVIQSLFVPTNVTRIEYQLTDDMSIYSSPEQYFHQIYMQKQYELDTFNYPVPLTQYFPNYLEKISQKVLNELEQQLTPGISSVRNKQCSPEEKLSMSLKYQNMQRPEIEEGVLFFKYLWKHRVLFSKQQSFNELQNRFWSKFISDMEKYAATHQFTLQIKDNEVDGELNHSFDHYSNIDGRSTILNQNNQKGAQIFDWFKQKPNNPQENTSQISKKQAQQLLQKKFILLFNSIWENEEGQQYADTYYLIQSGIPPQLRIKIWKDLLKTEVIEFEESRHFQKHFEEFFDEQKSVYENMRDYSSRQDCLAFRQIDEDIEYYQFPKLYHEDDDHLNKVIALRDEKRKMRNILRVLILWSRNKKYDNRIISYNYTKGMLHILQRMITIASEEDTFWILNSMIRQIPRLFSTEVSCLEGGRNSAMRNEMTAFKAVLRENLPQVCDKLRLLGLPVDQMIYDSMTSFYSHFFSSEVVLRLWDQIIFNFSNNDRVAKKRALWYLMAPAYLVIREKTTEIMNAQSIQQVLDIYSNGSSLSYNPDWVVNELKVLIRDIFVTGIERLQDGGQSKLSLGFNKLINRGGNNVDKAQLLEQTRKNYEADLSLIFNSIEEENKQIGILLEKTNFFVNPRNPQYLDYIKWRQHVMARFKKVALKNQDDFYDDLYEYEEPEMNKEDMDLSKINLYLHQIQNLNGIRLFKIRLLYGRIINDLQVLEERYSEDVYKDTQINQYHAFEYLKGYNQVKVEILDNQNDDQVVCELIVDLRELNSNRFIKKYYQMRNEYLVENLDSYRQPFTVFVISFFLQTHTTHQHDELMKSRNTQMSQFINSIKRKLPDRIDIFNKKNETEFVEHMKHDFKRIIKEEFEALSNFLPEQQARNTINDNFNFIEDSDFGNITIGNLQYLVKQCFFTEWLPYLDSLYKIFVKEEENKEEDMKQNDDDGNLNDDSFAIEDNKGNFNVFTKIKDVVMKKPQSTISGTQNQLQKSQNNNAMLLEGRTTIKKRSKLPFSLRNFIVSLVLMSHCTVNEKLDILYDLFDWNDGVADGLDMNSMFMLIKTIFERNLYYWPSHELFNLVEMAFDLSVSSIYQVLWTKEINVSSTKKYIKLKDLLARADQIKPEEKFTIDCTDEMLENINSYQRMFGNKNIDFNVDSSAFKKIDTLIKGGKKMIENTSQGGGKYRLVIFYLVSSERYQFEVEYDNEGQLIKNRDLDEKDDIDEYLKRNINKLYLTGRSKGISKKEFLLKTSQIPFLQDLIRVETIYRDRFQSTLQKKNKLEQELIILINEEDMQFIFRFQSRVMQNIEGDMQVIDQKTFRILMAEAYEQDTISDIRERIVKVMIKVSKKEKQIQDKHITLLRGAKDFFLKEDNSIKWRMVNEYDRLVEFKNQNQAISRMQKEIILKMEQTKHQGEDKFMNSKEEERDLAGFDCYSLYKHCDNSYEWRLCKIMQKEPFAQNQGINGMLSGGAAALDVLKKDSSLQQFYYWIEFLHHRKTGQKLWLKRRREEILISARYAREQQRNYQQTTLKFIRDLYQEILPHKECDLKFVQKNVPDQSQNDQQFIQQK</sequence>
<dbReference type="SUPFAM" id="SSF47923">
    <property type="entry name" value="Ypt/Rab-GAP domain of gyp1p"/>
    <property type="match status" value="2"/>
</dbReference>
<dbReference type="Gene3D" id="1.10.472.80">
    <property type="entry name" value="Ypt/Rab-GAP domain of gyp1p, domain 3"/>
    <property type="match status" value="1"/>
</dbReference>